<dbReference type="Gene3D" id="3.30.160.20">
    <property type="match status" value="1"/>
</dbReference>
<feature type="non-terminal residue" evidence="2">
    <location>
        <position position="1"/>
    </location>
</feature>
<dbReference type="AlphaFoldDB" id="K1U8Q9"/>
<dbReference type="SMART" id="SM00358">
    <property type="entry name" value="DSRM"/>
    <property type="match status" value="1"/>
</dbReference>
<gene>
    <name evidence="2" type="ORF">LEA_03364</name>
</gene>
<organism evidence="2">
    <name type="scientific">human gut metagenome</name>
    <dbReference type="NCBI Taxonomy" id="408170"/>
    <lineage>
        <taxon>unclassified sequences</taxon>
        <taxon>metagenomes</taxon>
        <taxon>organismal metagenomes</taxon>
    </lineage>
</organism>
<evidence type="ECO:0000313" key="2">
    <source>
        <dbReference type="EMBL" id="EKC78553.1"/>
    </source>
</evidence>
<name>K1U8Q9_9ZZZZ</name>
<sequence>YEFVNRLLINNIYYRYLDLEELTESENDFKSRLIEWCQKNHHKVAFRTEHDKEYAANHPVFYCKVLVDGMEIGHGVGESKKEAEQHAAFSVSQYMTDEQCASLLDRVDRLAR</sequence>
<proteinExistence type="predicted"/>
<feature type="domain" description="DRBM" evidence="1">
    <location>
        <begin position="28"/>
        <end position="97"/>
    </location>
</feature>
<dbReference type="Pfam" id="PF00035">
    <property type="entry name" value="dsrm"/>
    <property type="match status" value="1"/>
</dbReference>
<dbReference type="SUPFAM" id="SSF54768">
    <property type="entry name" value="dsRNA-binding domain-like"/>
    <property type="match status" value="1"/>
</dbReference>
<dbReference type="CDD" id="cd10845">
    <property type="entry name" value="DSRM_RNAse_III_family"/>
    <property type="match status" value="1"/>
</dbReference>
<accession>K1U8Q9</accession>
<comment type="caution">
    <text evidence="2">The sequence shown here is derived from an EMBL/GenBank/DDBJ whole genome shotgun (WGS) entry which is preliminary data.</text>
</comment>
<evidence type="ECO:0000259" key="1">
    <source>
        <dbReference type="PROSITE" id="PS50137"/>
    </source>
</evidence>
<protein>
    <submittedName>
        <fullName evidence="2">Protein containing Double-stranded RNA binding domain protein</fullName>
    </submittedName>
</protein>
<dbReference type="EMBL" id="AJWY01002228">
    <property type="protein sequence ID" value="EKC78553.1"/>
    <property type="molecule type" value="Genomic_DNA"/>
</dbReference>
<reference evidence="2" key="1">
    <citation type="journal article" date="2013" name="Environ. Microbiol.">
        <title>Microbiota from the distal guts of lean and obese adolescents exhibit partial functional redundancy besides clear differences in community structure.</title>
        <authorList>
            <person name="Ferrer M."/>
            <person name="Ruiz A."/>
            <person name="Lanza F."/>
            <person name="Haange S.B."/>
            <person name="Oberbach A."/>
            <person name="Till H."/>
            <person name="Bargiela R."/>
            <person name="Campoy C."/>
            <person name="Segura M.T."/>
            <person name="Richter M."/>
            <person name="von Bergen M."/>
            <person name="Seifert J."/>
            <person name="Suarez A."/>
        </authorList>
    </citation>
    <scope>NUCLEOTIDE SEQUENCE</scope>
</reference>
<dbReference type="PROSITE" id="PS50137">
    <property type="entry name" value="DS_RBD"/>
    <property type="match status" value="1"/>
</dbReference>
<dbReference type="InterPro" id="IPR014720">
    <property type="entry name" value="dsRBD_dom"/>
</dbReference>